<dbReference type="PANTHER" id="PTHR33477:SF3">
    <property type="entry name" value="P-LOOP NTPASE DOMAIN-CONTAINING PROTEIN LPA1 HOMOLOG 1"/>
    <property type="match status" value="1"/>
</dbReference>
<feature type="region of interest" description="Disordered" evidence="1">
    <location>
        <begin position="832"/>
        <end position="895"/>
    </location>
</feature>
<protein>
    <submittedName>
        <fullName evidence="2">P-loop ntpase domain-containing protein lpa1</fullName>
    </submittedName>
</protein>
<dbReference type="SUPFAM" id="SSF52540">
    <property type="entry name" value="P-loop containing nucleoside triphosphate hydrolases"/>
    <property type="match status" value="1"/>
</dbReference>
<feature type="compositionally biased region" description="Basic residues" evidence="1">
    <location>
        <begin position="670"/>
        <end position="688"/>
    </location>
</feature>
<feature type="region of interest" description="Disordered" evidence="1">
    <location>
        <begin position="427"/>
        <end position="521"/>
    </location>
</feature>
<feature type="compositionally biased region" description="Polar residues" evidence="1">
    <location>
        <begin position="480"/>
        <end position="498"/>
    </location>
</feature>
<feature type="compositionally biased region" description="Low complexity" evidence="1">
    <location>
        <begin position="507"/>
        <end position="520"/>
    </location>
</feature>
<evidence type="ECO:0000256" key="1">
    <source>
        <dbReference type="SAM" id="MobiDB-lite"/>
    </source>
</evidence>
<comment type="caution">
    <text evidence="2">The sequence shown here is derived from an EMBL/GenBank/DDBJ whole genome shotgun (WGS) entry which is preliminary data.</text>
</comment>
<gene>
    <name evidence="2" type="ORF">M0812_18041</name>
</gene>
<evidence type="ECO:0000313" key="3">
    <source>
        <dbReference type="Proteomes" id="UP001146793"/>
    </source>
</evidence>
<dbReference type="PANTHER" id="PTHR33477">
    <property type="entry name" value="P-LOOP NTPASE DOMAIN-CONTAINING PROTEIN LPA1 HOMOLOG 1"/>
    <property type="match status" value="1"/>
</dbReference>
<dbReference type="AlphaFoldDB" id="A0AAV7Z1L6"/>
<feature type="compositionally biased region" description="Low complexity" evidence="1">
    <location>
        <begin position="562"/>
        <end position="571"/>
    </location>
</feature>
<dbReference type="InterPro" id="IPR027417">
    <property type="entry name" value="P-loop_NTPase"/>
</dbReference>
<sequence length="906" mass="103781">MEKLQTINEIQVIQSSFYSRKFADYGQDLEVDGNKPPNNGFLSKKKFVKRYTRFHFKRIFQLMGCKPLHSHQITSYLFGILENPDDYDLFGIFGHETVDQTLLESEDIAERRVNGTVKLHRFEFLNLVHESLQHFNYKRKGLIGDFSLSAQVHEKKRSFVILLSGTSGCGKSTLASLVASRLGIQNVLSTDSIRHTLRNFTPQEKCPILFASTYNAGEFVGEKEVLQSNDGNLEEKILHKKKTLMGYQKQCSLIYDKLETILSSYQVSNRSLIVEGVHLYNKTLLKLMRKYPNVIPFVLYIKSAKKQKERFAVRSKYMTLDTTKNKYAKYFDNIRLIQGSQVKLAKLHLIPTIENSNTDKSVSLIHHTVFKCLRKFANGEKLYDPKVKKAKTIHQVYERKIKNTPNTESAQKILSQKNLMEHLNLERQKNPQKNDSTRKLNFNNSKGNERNNLNNEQETKTNLNSSSVSSSPMFSPSVSYTSLVSTSPQQEISSSPIKLSTDYRKVNNNNNNSKINGNEINDQKEIDIDDFNELDSFKKKIESSHESTNESITETSSDETSSDSTSESTTDSEVENITTSIFDNVFENYNDNEIDNNSKYLNNYFNYKNQEKTSINTNKLYYKQEQVQPYPELQDKYNSVVNYQSTFQSFTNNGHNRYQNYLSDKCNIRRSKKKKKRKGQKRKAKKSNSKNLNNLFNDQNIHLKKNLNISNDDDEYDDDDDDEIDNLFKKRNDHAFIEDDDSYSSSSDGLSDVEVKKFIVKKNDQKGKNMKKNNIIKGKKKVGSISEGQLFSGYYDESKHHRIFSISNKLMKSRQQGEGTLTQIGSKLIFSNAVNDSSSPSDSDSSSSSDSKSNDSSTTLSSDSEVSELSNDKSNIPDNKDGSSSSSENESLEEHFDQLLLDAHVF</sequence>
<feature type="compositionally biased region" description="Polar residues" evidence="1">
    <location>
        <begin position="431"/>
        <end position="464"/>
    </location>
</feature>
<name>A0AAV7Z1L6_9EUKA</name>
<feature type="region of interest" description="Disordered" evidence="1">
    <location>
        <begin position="541"/>
        <end position="576"/>
    </location>
</feature>
<dbReference type="Proteomes" id="UP001146793">
    <property type="component" value="Unassembled WGS sequence"/>
</dbReference>
<organism evidence="2 3">
    <name type="scientific">Anaeramoeba flamelloides</name>
    <dbReference type="NCBI Taxonomy" id="1746091"/>
    <lineage>
        <taxon>Eukaryota</taxon>
        <taxon>Metamonada</taxon>
        <taxon>Anaeramoebidae</taxon>
        <taxon>Anaeramoeba</taxon>
    </lineage>
</organism>
<feature type="compositionally biased region" description="Low complexity" evidence="1">
    <location>
        <begin position="465"/>
        <end position="479"/>
    </location>
</feature>
<evidence type="ECO:0000313" key="2">
    <source>
        <dbReference type="EMBL" id="KAJ3435998.1"/>
    </source>
</evidence>
<proteinExistence type="predicted"/>
<reference evidence="2" key="1">
    <citation type="submission" date="2022-08" db="EMBL/GenBank/DDBJ databases">
        <title>Novel sulphate-reducing endosymbionts in the free-living metamonad Anaeramoeba.</title>
        <authorList>
            <person name="Jerlstrom-Hultqvist J."/>
            <person name="Cepicka I."/>
            <person name="Gallot-Lavallee L."/>
            <person name="Salas-Leiva D."/>
            <person name="Curtis B.A."/>
            <person name="Zahonova K."/>
            <person name="Pipaliya S."/>
            <person name="Dacks J."/>
            <person name="Roger A.J."/>
        </authorList>
    </citation>
    <scope>NUCLEOTIDE SEQUENCE</scope>
    <source>
        <strain evidence="2">Busselton2</strain>
    </source>
</reference>
<feature type="compositionally biased region" description="Low complexity" evidence="1">
    <location>
        <begin position="832"/>
        <end position="869"/>
    </location>
</feature>
<dbReference type="Gene3D" id="3.40.50.300">
    <property type="entry name" value="P-loop containing nucleotide triphosphate hydrolases"/>
    <property type="match status" value="1"/>
</dbReference>
<feature type="region of interest" description="Disordered" evidence="1">
    <location>
        <begin position="670"/>
        <end position="698"/>
    </location>
</feature>
<dbReference type="EMBL" id="JANTQA010000036">
    <property type="protein sequence ID" value="KAJ3435998.1"/>
    <property type="molecule type" value="Genomic_DNA"/>
</dbReference>
<accession>A0AAV7Z1L6</accession>